<feature type="domain" description="FBD" evidence="1">
    <location>
        <begin position="143"/>
        <end position="174"/>
    </location>
</feature>
<gene>
    <name evidence="2" type="ORF">DEO72_LG7g1155</name>
</gene>
<name>A0A4D6MI21_VIGUN</name>
<sequence>MYDAKISTVQMHLSQCSEDLDFSRLLSGCPNLENLEAIDTLVNFEGKFIRFPKLVRAYIHGDAVPLEIVKNVEVLFIYWVITMFRGKLDLYFHNLVELELTYLWSIIIKWSWIFETLDHTPKLQSLTICYSKGCFGSFDKDEPVPECISLYLKRCCLKGYIGSIDETVFARYIM</sequence>
<reference evidence="2 3" key="1">
    <citation type="submission" date="2019-04" db="EMBL/GenBank/DDBJ databases">
        <title>An improved genome assembly and genetic linkage map for asparagus bean, Vigna unguiculata ssp. sesquipedialis.</title>
        <authorList>
            <person name="Xia Q."/>
            <person name="Zhang R."/>
            <person name="Dong Y."/>
        </authorList>
    </citation>
    <scope>NUCLEOTIDE SEQUENCE [LARGE SCALE GENOMIC DNA]</scope>
    <source>
        <tissue evidence="2">Leaf</tissue>
    </source>
</reference>
<dbReference type="AlphaFoldDB" id="A0A4D6MI21"/>
<dbReference type="EMBL" id="CP039351">
    <property type="protein sequence ID" value="QCD99868.1"/>
    <property type="molecule type" value="Genomic_DNA"/>
</dbReference>
<evidence type="ECO:0000259" key="1">
    <source>
        <dbReference type="Pfam" id="PF08387"/>
    </source>
</evidence>
<proteinExistence type="predicted"/>
<dbReference type="InterPro" id="IPR006566">
    <property type="entry name" value="FBD"/>
</dbReference>
<protein>
    <recommendedName>
        <fullName evidence="1">FBD domain-containing protein</fullName>
    </recommendedName>
</protein>
<keyword evidence="3" id="KW-1185">Reference proteome</keyword>
<dbReference type="Proteomes" id="UP000501690">
    <property type="component" value="Linkage Group LG7"/>
</dbReference>
<evidence type="ECO:0000313" key="2">
    <source>
        <dbReference type="EMBL" id="QCD99868.1"/>
    </source>
</evidence>
<accession>A0A4D6MI21</accession>
<evidence type="ECO:0000313" key="3">
    <source>
        <dbReference type="Proteomes" id="UP000501690"/>
    </source>
</evidence>
<dbReference type="Pfam" id="PF08387">
    <property type="entry name" value="FBD"/>
    <property type="match status" value="1"/>
</dbReference>
<organism evidence="2 3">
    <name type="scientific">Vigna unguiculata</name>
    <name type="common">Cowpea</name>
    <dbReference type="NCBI Taxonomy" id="3917"/>
    <lineage>
        <taxon>Eukaryota</taxon>
        <taxon>Viridiplantae</taxon>
        <taxon>Streptophyta</taxon>
        <taxon>Embryophyta</taxon>
        <taxon>Tracheophyta</taxon>
        <taxon>Spermatophyta</taxon>
        <taxon>Magnoliopsida</taxon>
        <taxon>eudicotyledons</taxon>
        <taxon>Gunneridae</taxon>
        <taxon>Pentapetalae</taxon>
        <taxon>rosids</taxon>
        <taxon>fabids</taxon>
        <taxon>Fabales</taxon>
        <taxon>Fabaceae</taxon>
        <taxon>Papilionoideae</taxon>
        <taxon>50 kb inversion clade</taxon>
        <taxon>NPAAA clade</taxon>
        <taxon>indigoferoid/millettioid clade</taxon>
        <taxon>Phaseoleae</taxon>
        <taxon>Vigna</taxon>
    </lineage>
</organism>